<keyword evidence="6 7" id="KW-0472">Membrane</keyword>
<reference evidence="10 13" key="2">
    <citation type="submission" date="2018-01" db="EMBL/GenBank/DDBJ databases">
        <title>Draft genome sequence of the feruloyl esterase-producing strain Lactobacillus fermentum CRL 1446, isolated from artisanal goat milk cheese.</title>
        <authorList>
            <person name="Abeijon Mukdsi M.C."/>
            <person name="Saavedra L."/>
            <person name="Gauffin Cano M.P."/>
            <person name="Hebert E.M."/>
            <person name="Medina R.B."/>
        </authorList>
    </citation>
    <scope>NUCLEOTIDE SEQUENCE [LARGE SCALE GENOMIC DNA]</scope>
    <source>
        <strain evidence="10 13">CRL 1446</strain>
    </source>
</reference>
<dbReference type="EMBL" id="CP050919">
    <property type="protein sequence ID" value="QIX59112.1"/>
    <property type="molecule type" value="Genomic_DNA"/>
</dbReference>
<feature type="transmembrane region" description="Helical" evidence="7">
    <location>
        <begin position="108"/>
        <end position="130"/>
    </location>
</feature>
<evidence type="ECO:0000313" key="8">
    <source>
        <dbReference type="EMBL" id="AOR73863.1"/>
    </source>
</evidence>
<keyword evidence="3" id="KW-0813">Transport</keyword>
<proteinExistence type="inferred from homology"/>
<dbReference type="EMBL" id="CP017151">
    <property type="protein sequence ID" value="AOR73863.1"/>
    <property type="molecule type" value="Genomic_DNA"/>
</dbReference>
<name>A0A0F4HI66_LIMFE</name>
<reference evidence="8 12" key="1">
    <citation type="submission" date="2016-09" db="EMBL/GenBank/DDBJ databases">
        <title>Genome Sequence of the Lactobacillus fermentum strain NCC2970 (CNCM I-5068).</title>
        <authorList>
            <person name="Barretto C."/>
            <person name="Ngom-Bru C."/>
            <person name="Genevaz A."/>
            <person name="Fournier C."/>
            <person name="Moine D."/>
            <person name="Kassam M."/>
            <person name="Iltis A."/>
            <person name="Sagory-Zalkind P."/>
            <person name="Faucherand G."/>
            <person name="Descombes P."/>
            <person name="Duboux S."/>
        </authorList>
    </citation>
    <scope>NUCLEOTIDE SEQUENCE [LARGE SCALE GENOMIC DNA]</scope>
    <source>
        <strain evidence="8 12">NCC2970</strain>
    </source>
</reference>
<evidence type="ECO:0000313" key="14">
    <source>
        <dbReference type="Proteomes" id="UP000466799"/>
    </source>
</evidence>
<dbReference type="GeneID" id="83716284"/>
<comment type="subcellular location">
    <subcellularLocation>
        <location evidence="1">Membrane</location>
        <topology evidence="1">Multi-pass membrane protein</topology>
    </subcellularLocation>
</comment>
<dbReference type="EMBL" id="WHJL01000100">
    <property type="protein sequence ID" value="MPQ35748.1"/>
    <property type="molecule type" value="Genomic_DNA"/>
</dbReference>
<dbReference type="GO" id="GO:0005886">
    <property type="term" value="C:plasma membrane"/>
    <property type="evidence" value="ECO:0007669"/>
    <property type="project" value="TreeGrafter"/>
</dbReference>
<feature type="transmembrane region" description="Helical" evidence="7">
    <location>
        <begin position="241"/>
        <end position="263"/>
    </location>
</feature>
<dbReference type="Pfam" id="PF00860">
    <property type="entry name" value="Xan_ur_permease"/>
    <property type="match status" value="1"/>
</dbReference>
<sequence>MENQVESSLIVGPDDPVPAGEATLLGLQHVLAMDVYVPPIILAGMMAMGAADSTGLLQSTFLAAGIGTILQTCFFMKMPVSQGPSFVPLGAAAGVVMASGGLKGNGMATLLGALVVGAIVLVLLGLSGAFQKIINTLVPAVVGGTIITCVGLSLIPSALNDNIFEATGNIYQNIELASITALTLLICVAISIRFPRVQKLFKTGSIVIALLVGTLVSASMGRFDWKSVADSAWFSFPQRTMLHWGISFNLTSILTFIIIYAILTTETTGTWFAMGAVTNHKITSRQWNHGIIGEGLSCLVAALAGTTPVTGYSTNAGVISITGVASKRVFIAAGSWFIVLGFFAKLSAFLAAIPAPVIGGVFAIITVTIMLNGLNVIRQQQTGESDLYIIGLPIILTLALVLLPSKVTNAAPQMIQYLLGSPIAVAAITAIVLNLLMPSRHNKLA</sequence>
<feature type="transmembrane region" description="Helical" evidence="7">
    <location>
        <begin position="329"/>
        <end position="351"/>
    </location>
</feature>
<feature type="transmembrane region" description="Helical" evidence="7">
    <location>
        <begin position="86"/>
        <end position="102"/>
    </location>
</feature>
<evidence type="ECO:0000256" key="7">
    <source>
        <dbReference type="SAM" id="Phobius"/>
    </source>
</evidence>
<dbReference type="NCBIfam" id="NF037981">
    <property type="entry name" value="NCS2_1"/>
    <property type="match status" value="1"/>
</dbReference>
<protein>
    <submittedName>
        <fullName evidence="11">Nucleobase transporter PlUacP</fullName>
    </submittedName>
    <submittedName>
        <fullName evidence="9">Purine permease</fullName>
    </submittedName>
    <submittedName>
        <fullName evidence="8">Uracil-xanthine transport protein</fullName>
    </submittedName>
    <submittedName>
        <fullName evidence="10">Xanthine/uracil permease</fullName>
    </submittedName>
</protein>
<reference evidence="11 15" key="4">
    <citation type="submission" date="2020-04" db="EMBL/GenBank/DDBJ databases">
        <title>Novel strain L. Fermentum HFD1 producer antibacterial peptides.</title>
        <authorList>
            <person name="Ozhegov G.D."/>
            <person name="Pavlova A.S."/>
            <person name="Zhuravleva D.E."/>
            <person name="Gogoleva N.V."/>
            <person name="Shagimardanova E.I."/>
            <person name="Markelova M.I."/>
            <person name="Yarullina D.R."/>
            <person name="Kayumov A.R."/>
        </authorList>
    </citation>
    <scope>NUCLEOTIDE SEQUENCE [LARGE SCALE GENOMIC DNA]</scope>
    <source>
        <strain evidence="11 15">HFD1</strain>
    </source>
</reference>
<feature type="transmembrane region" description="Helical" evidence="7">
    <location>
        <begin position="387"/>
        <end position="405"/>
    </location>
</feature>
<dbReference type="InterPro" id="IPR006043">
    <property type="entry name" value="NCS2"/>
</dbReference>
<dbReference type="Proteomes" id="UP000094714">
    <property type="component" value="Chromosome"/>
</dbReference>
<comment type="similarity">
    <text evidence="2">Belongs to the nucleobase:cation symporter-2 (NCS2) (TC 2.A.40) family.</text>
</comment>
<reference evidence="9 14" key="3">
    <citation type="submission" date="2019-10" db="EMBL/GenBank/DDBJ databases">
        <title>Genome Sequencing and assembly of Lactobacillus fermentum I2, a lactic acid bacteria.</title>
        <authorList>
            <person name="Lopes L.S."/>
            <person name="Persinoti G.F."/>
            <person name="Riano-Pachon D.M."/>
            <person name="Labate C.A."/>
        </authorList>
    </citation>
    <scope>NUCLEOTIDE SEQUENCE [LARGE SCALE GENOMIC DNA]</scope>
    <source>
        <strain evidence="9 14">I2</strain>
    </source>
</reference>
<keyword evidence="5 7" id="KW-1133">Transmembrane helix</keyword>
<dbReference type="EMBL" id="POTQ01000017">
    <property type="protein sequence ID" value="PNV57461.1"/>
    <property type="molecule type" value="Genomic_DNA"/>
</dbReference>
<feature type="transmembrane region" description="Helical" evidence="7">
    <location>
        <begin position="417"/>
        <end position="437"/>
    </location>
</feature>
<dbReference type="Proteomes" id="UP000503169">
    <property type="component" value="Chromosome"/>
</dbReference>
<dbReference type="RefSeq" id="WP_003683599.1">
    <property type="nucleotide sequence ID" value="NZ_AP024320.1"/>
</dbReference>
<feature type="transmembrane region" description="Helical" evidence="7">
    <location>
        <begin position="55"/>
        <end position="74"/>
    </location>
</feature>
<feature type="transmembrane region" description="Helical" evidence="7">
    <location>
        <begin position="357"/>
        <end position="375"/>
    </location>
</feature>
<evidence type="ECO:0000256" key="6">
    <source>
        <dbReference type="ARBA" id="ARBA00023136"/>
    </source>
</evidence>
<feature type="transmembrane region" description="Helical" evidence="7">
    <location>
        <begin position="204"/>
        <end position="221"/>
    </location>
</feature>
<dbReference type="Proteomes" id="UP000466799">
    <property type="component" value="Unassembled WGS sequence"/>
</dbReference>
<dbReference type="PATRIC" id="fig|1613.112.peg.410"/>
<evidence type="ECO:0000313" key="13">
    <source>
        <dbReference type="Proteomes" id="UP000236514"/>
    </source>
</evidence>
<dbReference type="GO" id="GO:0042907">
    <property type="term" value="F:xanthine transmembrane transporter activity"/>
    <property type="evidence" value="ECO:0007669"/>
    <property type="project" value="TreeGrafter"/>
</dbReference>
<gene>
    <name evidence="10" type="ORF">C1Y38_07915</name>
    <name evidence="9" type="ORF">GC247_07670</name>
    <name evidence="11" type="ORF">HCY95_01552</name>
    <name evidence="8" type="ORF">LACFE_CDS0389</name>
</gene>
<evidence type="ECO:0000256" key="3">
    <source>
        <dbReference type="ARBA" id="ARBA00022448"/>
    </source>
</evidence>
<evidence type="ECO:0000313" key="15">
    <source>
        <dbReference type="Proteomes" id="UP000503169"/>
    </source>
</evidence>
<dbReference type="PANTHER" id="PTHR42810:SF2">
    <property type="entry name" value="PURINE PERMEASE C1399.01C-RELATED"/>
    <property type="match status" value="1"/>
</dbReference>
<feature type="transmembrane region" description="Helical" evidence="7">
    <location>
        <begin position="170"/>
        <end position="192"/>
    </location>
</feature>
<evidence type="ECO:0000256" key="2">
    <source>
        <dbReference type="ARBA" id="ARBA00008821"/>
    </source>
</evidence>
<evidence type="ECO:0000313" key="11">
    <source>
        <dbReference type="EMBL" id="QIX59112.1"/>
    </source>
</evidence>
<organism evidence="9 14">
    <name type="scientific">Limosilactobacillus fermentum</name>
    <name type="common">Lactobacillus fermentum</name>
    <dbReference type="NCBI Taxonomy" id="1613"/>
    <lineage>
        <taxon>Bacteria</taxon>
        <taxon>Bacillati</taxon>
        <taxon>Bacillota</taxon>
        <taxon>Bacilli</taxon>
        <taxon>Lactobacillales</taxon>
        <taxon>Lactobacillaceae</taxon>
        <taxon>Limosilactobacillus</taxon>
    </lineage>
</organism>
<accession>A0A0F4HI66</accession>
<evidence type="ECO:0000313" key="10">
    <source>
        <dbReference type="EMBL" id="PNV57461.1"/>
    </source>
</evidence>
<evidence type="ECO:0000313" key="12">
    <source>
        <dbReference type="Proteomes" id="UP000094714"/>
    </source>
</evidence>
<keyword evidence="4 7" id="KW-0812">Transmembrane</keyword>
<evidence type="ECO:0000256" key="4">
    <source>
        <dbReference type="ARBA" id="ARBA00022692"/>
    </source>
</evidence>
<evidence type="ECO:0000256" key="1">
    <source>
        <dbReference type="ARBA" id="ARBA00004141"/>
    </source>
</evidence>
<evidence type="ECO:0000256" key="5">
    <source>
        <dbReference type="ARBA" id="ARBA00022989"/>
    </source>
</evidence>
<evidence type="ECO:0000313" key="9">
    <source>
        <dbReference type="EMBL" id="MPQ35748.1"/>
    </source>
</evidence>
<dbReference type="Proteomes" id="UP000236514">
    <property type="component" value="Unassembled WGS sequence"/>
</dbReference>
<dbReference type="AlphaFoldDB" id="A0A0F4HI66"/>
<dbReference type="PANTHER" id="PTHR42810">
    <property type="entry name" value="PURINE PERMEASE C1399.01C-RELATED"/>
    <property type="match status" value="1"/>
</dbReference>
<feature type="transmembrane region" description="Helical" evidence="7">
    <location>
        <begin position="137"/>
        <end position="158"/>
    </location>
</feature>